<protein>
    <submittedName>
        <fullName evidence="2">Aminoglycoside phosphotransferase</fullName>
    </submittedName>
</protein>
<dbReference type="Gene3D" id="3.90.1200.10">
    <property type="match status" value="1"/>
</dbReference>
<feature type="domain" description="Aminoglycoside phosphotransferase" evidence="1">
    <location>
        <begin position="7"/>
        <end position="173"/>
    </location>
</feature>
<sequence length="175" mass="20699">MLFIDKKDGYYLKIASKKSLEREAEMTDYFKKKNLGLGYISYLSDQSQDFLLKEKIQGDNYLAKQYLKNPKQLCDSLAENLRFLHEQNFEDCPILDHSERYLKKVENNARLKKSNLDFVTNYNIHTPEEAYDYIQNNKLLLKDDTLLHGDYCLPNIILDNWQFKGFIDLDCAGCW</sequence>
<reference evidence="2 3" key="1">
    <citation type="journal article" date="2017" name="BMC Genomics">
        <title>Comparative and functional genomics of the Lactococcus lactis taxon; insights into evolution and niche adaptation.</title>
        <authorList>
            <person name="Kelleher P."/>
            <person name="Bottacini F."/>
            <person name="Mahony J."/>
            <person name="Kilcawley K.N."/>
            <person name="van Sinderen D."/>
        </authorList>
    </citation>
    <scope>NUCLEOTIDE SEQUENCE [LARGE SCALE GENOMIC DNA]</scope>
    <source>
        <strain evidence="2 3">JM1</strain>
    </source>
</reference>
<accession>A0A1V0PHI4</accession>
<evidence type="ECO:0000313" key="3">
    <source>
        <dbReference type="Proteomes" id="UP000191806"/>
    </source>
</evidence>
<proteinExistence type="predicted"/>
<dbReference type="InterPro" id="IPR011009">
    <property type="entry name" value="Kinase-like_dom_sf"/>
</dbReference>
<dbReference type="AlphaFoldDB" id="A0A1V0PHI4"/>
<dbReference type="SUPFAM" id="SSF56112">
    <property type="entry name" value="Protein kinase-like (PK-like)"/>
    <property type="match status" value="1"/>
</dbReference>
<evidence type="ECO:0000313" key="2">
    <source>
        <dbReference type="EMBL" id="ARE28649.1"/>
    </source>
</evidence>
<dbReference type="GO" id="GO:0016740">
    <property type="term" value="F:transferase activity"/>
    <property type="evidence" value="ECO:0007669"/>
    <property type="project" value="UniProtKB-KW"/>
</dbReference>
<dbReference type="InterPro" id="IPR002575">
    <property type="entry name" value="Aminoglycoside_PTrfase"/>
</dbReference>
<organism evidence="2 3">
    <name type="scientific">Lactococcus lactis subsp. cremoris</name>
    <name type="common">Streptococcus cremoris</name>
    <dbReference type="NCBI Taxonomy" id="1359"/>
    <lineage>
        <taxon>Bacteria</taxon>
        <taxon>Bacillati</taxon>
        <taxon>Bacillota</taxon>
        <taxon>Bacilli</taxon>
        <taxon>Lactobacillales</taxon>
        <taxon>Streptococcaceae</taxon>
        <taxon>Lactococcus</taxon>
    </lineage>
</organism>
<dbReference type="EMBL" id="CP015899">
    <property type="protein sequence ID" value="ARE28649.1"/>
    <property type="molecule type" value="Genomic_DNA"/>
</dbReference>
<evidence type="ECO:0000259" key="1">
    <source>
        <dbReference type="Pfam" id="PF01636"/>
    </source>
</evidence>
<dbReference type="Proteomes" id="UP000191806">
    <property type="component" value="Chromosome"/>
</dbReference>
<gene>
    <name evidence="2" type="ORF">LLJM1_1285</name>
</gene>
<keyword evidence="2" id="KW-0808">Transferase</keyword>
<dbReference type="Pfam" id="PF01636">
    <property type="entry name" value="APH"/>
    <property type="match status" value="1"/>
</dbReference>
<name>A0A1V0PHI4_LACLC</name>